<gene>
    <name evidence="3" type="primary">LOC109476063</name>
</gene>
<keyword evidence="1" id="KW-1133">Transmembrane helix</keyword>
<feature type="transmembrane region" description="Helical" evidence="1">
    <location>
        <begin position="150"/>
        <end position="175"/>
    </location>
</feature>
<reference evidence="3" key="1">
    <citation type="submission" date="2025-08" db="UniProtKB">
        <authorList>
            <consortium name="RefSeq"/>
        </authorList>
    </citation>
    <scope>IDENTIFICATION</scope>
    <source>
        <tissue evidence="3">Gonad</tissue>
    </source>
</reference>
<accession>A0A6P4YSP0</accession>
<keyword evidence="1" id="KW-0472">Membrane</keyword>
<proteinExistence type="predicted"/>
<dbReference type="AlphaFoldDB" id="A0A6P4YSP0"/>
<evidence type="ECO:0000313" key="2">
    <source>
        <dbReference type="Proteomes" id="UP000515135"/>
    </source>
</evidence>
<keyword evidence="2" id="KW-1185">Reference proteome</keyword>
<feature type="transmembrane region" description="Helical" evidence="1">
    <location>
        <begin position="20"/>
        <end position="39"/>
    </location>
</feature>
<organism evidence="2 3">
    <name type="scientific">Branchiostoma belcheri</name>
    <name type="common">Amphioxus</name>
    <dbReference type="NCBI Taxonomy" id="7741"/>
    <lineage>
        <taxon>Eukaryota</taxon>
        <taxon>Metazoa</taxon>
        <taxon>Chordata</taxon>
        <taxon>Cephalochordata</taxon>
        <taxon>Leptocardii</taxon>
        <taxon>Amphioxiformes</taxon>
        <taxon>Branchiostomatidae</taxon>
        <taxon>Branchiostoma</taxon>
    </lineage>
</organism>
<evidence type="ECO:0000313" key="3">
    <source>
        <dbReference type="RefSeq" id="XP_019632460.1"/>
    </source>
</evidence>
<sequence length="325" mass="36064">MAVPSFGMQTELFQSVPFPPVVLWLVVSTLLAGIVISVCRRRSSRTPCSQTLCCNGTSVKIPTDSCHTVELSGTECILKIGEDKCFEQTINVACDCQCCASDVQFATCTDRVLRTVPLGLGRYRELLCTLIFMLLCEVTFHLLWREDALVGMAAVKFVQFMTVVLGVLFAHISLVDTAEGLMRLELGLRIIIQNKLACLETYLALECIMLYGQIAEVIFEVSENTLFGIIVIYICLYSSATGVVKQICLNNLFKFTIATQIPIIVFLTQLIVSVPLNTVFLIIACLWLMLSVTLFVTRIISAFRHVDDLHLQVQKESLEGVSVKA</sequence>
<evidence type="ECO:0000256" key="1">
    <source>
        <dbReference type="SAM" id="Phobius"/>
    </source>
</evidence>
<dbReference type="RefSeq" id="XP_019632460.1">
    <property type="nucleotide sequence ID" value="XM_019776901.1"/>
</dbReference>
<name>A0A6P4YSP0_BRABE</name>
<dbReference type="KEGG" id="bbel:109476063"/>
<keyword evidence="1" id="KW-0812">Transmembrane</keyword>
<dbReference type="OrthoDB" id="10010079at2759"/>
<protein>
    <submittedName>
        <fullName evidence="3">Uncharacterized protein LOC109476063</fullName>
    </submittedName>
</protein>
<feature type="transmembrane region" description="Helical" evidence="1">
    <location>
        <begin position="226"/>
        <end position="244"/>
    </location>
</feature>
<feature type="transmembrane region" description="Helical" evidence="1">
    <location>
        <begin position="196"/>
        <end position="214"/>
    </location>
</feature>
<feature type="transmembrane region" description="Helical" evidence="1">
    <location>
        <begin position="278"/>
        <end position="296"/>
    </location>
</feature>
<feature type="transmembrane region" description="Helical" evidence="1">
    <location>
        <begin position="251"/>
        <end position="272"/>
    </location>
</feature>
<feature type="transmembrane region" description="Helical" evidence="1">
    <location>
        <begin position="126"/>
        <end position="144"/>
    </location>
</feature>
<dbReference type="GeneID" id="109476063"/>
<dbReference type="Proteomes" id="UP000515135">
    <property type="component" value="Unplaced"/>
</dbReference>